<keyword evidence="4 6" id="KW-0067">ATP-binding</keyword>
<dbReference type="InterPro" id="IPR003593">
    <property type="entry name" value="AAA+_ATPase"/>
</dbReference>
<dbReference type="GO" id="GO:0016887">
    <property type="term" value="F:ATP hydrolysis activity"/>
    <property type="evidence" value="ECO:0007669"/>
    <property type="project" value="InterPro"/>
</dbReference>
<evidence type="ECO:0000256" key="4">
    <source>
        <dbReference type="ARBA" id="ARBA00022840"/>
    </source>
</evidence>
<dbReference type="Gene3D" id="3.40.50.300">
    <property type="entry name" value="P-loop containing nucleotide triphosphate hydrolases"/>
    <property type="match status" value="1"/>
</dbReference>
<keyword evidence="3" id="KW-0547">Nucleotide-binding</keyword>
<dbReference type="SUPFAM" id="SSF52540">
    <property type="entry name" value="P-loop containing nucleoside triphosphate hydrolases"/>
    <property type="match status" value="1"/>
</dbReference>
<dbReference type="CDD" id="cd03230">
    <property type="entry name" value="ABC_DR_subfamily_A"/>
    <property type="match status" value="1"/>
</dbReference>
<evidence type="ECO:0000313" key="6">
    <source>
        <dbReference type="EMBL" id="PFG34196.1"/>
    </source>
</evidence>
<reference evidence="6 7" key="1">
    <citation type="submission" date="2017-10" db="EMBL/GenBank/DDBJ databases">
        <title>Sequencing the genomes of 1000 actinobacteria strains.</title>
        <authorList>
            <person name="Klenk H.-P."/>
        </authorList>
    </citation>
    <scope>NUCLEOTIDE SEQUENCE [LARGE SCALE GENOMIC DNA]</scope>
    <source>
        <strain evidence="6 7">DSM 18966</strain>
    </source>
</reference>
<evidence type="ECO:0000256" key="2">
    <source>
        <dbReference type="ARBA" id="ARBA00022448"/>
    </source>
</evidence>
<protein>
    <submittedName>
        <fullName evidence="6">ABC-2 type transport system ATP-binding protein</fullName>
    </submittedName>
</protein>
<comment type="similarity">
    <text evidence="1">Belongs to the ABC transporter superfamily.</text>
</comment>
<evidence type="ECO:0000313" key="7">
    <source>
        <dbReference type="Proteomes" id="UP000225548"/>
    </source>
</evidence>
<dbReference type="Pfam" id="PF00005">
    <property type="entry name" value="ABC_tran"/>
    <property type="match status" value="1"/>
</dbReference>
<gene>
    <name evidence="6" type="ORF">ATL42_2101</name>
</gene>
<accession>A0A2A9E6C1</accession>
<comment type="caution">
    <text evidence="6">The sequence shown here is derived from an EMBL/GenBank/DDBJ whole genome shotgun (WGS) entry which is preliminary data.</text>
</comment>
<evidence type="ECO:0000259" key="5">
    <source>
        <dbReference type="PROSITE" id="PS50893"/>
    </source>
</evidence>
<dbReference type="AlphaFoldDB" id="A0A2A9E6C1"/>
<dbReference type="InterPro" id="IPR027417">
    <property type="entry name" value="P-loop_NTPase"/>
</dbReference>
<dbReference type="RefSeq" id="WP_098455269.1">
    <property type="nucleotide sequence ID" value="NZ_PDJG01000001.1"/>
</dbReference>
<dbReference type="GO" id="GO:0005524">
    <property type="term" value="F:ATP binding"/>
    <property type="evidence" value="ECO:0007669"/>
    <property type="project" value="UniProtKB-KW"/>
</dbReference>
<evidence type="ECO:0000256" key="3">
    <source>
        <dbReference type="ARBA" id="ARBA00022741"/>
    </source>
</evidence>
<keyword evidence="2" id="KW-0813">Transport</keyword>
<organism evidence="6 7">
    <name type="scientific">Sanguibacter antarcticus</name>
    <dbReference type="NCBI Taxonomy" id="372484"/>
    <lineage>
        <taxon>Bacteria</taxon>
        <taxon>Bacillati</taxon>
        <taxon>Actinomycetota</taxon>
        <taxon>Actinomycetes</taxon>
        <taxon>Micrococcales</taxon>
        <taxon>Sanguibacteraceae</taxon>
        <taxon>Sanguibacter</taxon>
    </lineage>
</organism>
<dbReference type="Proteomes" id="UP000225548">
    <property type="component" value="Unassembled WGS sequence"/>
</dbReference>
<dbReference type="OrthoDB" id="9804819at2"/>
<sequence length="312" mass="34381">MNQADAIRTSGLTKTFGDLAAVNGLDLEVRVGEIFGFLGPNGAGKSTTIRMLLDQIRATSGTAQVLGLDIRDGSLEIRRRIGYLPGDLALYPKLTGRQTLTYFARLRGGVSPAYVDELAERLGADLTRKVGEYSTGNRQKIGLIQAFMHKPELLVLDEPNAGLDPLVQQTFHEMLREVRDDGRTVFLSSHTLSEVERVADRVGIIRHGRLVVVERVDELKRTAVRRLDFEFAAPVPTDLFAQVEQVHDADIDGVHARVSYDGSVNPVLQAAMTHEVVNLSSRDADLEEIFLTYYRDTTTPEVAASTGADHVR</sequence>
<dbReference type="PANTHER" id="PTHR43335:SF4">
    <property type="entry name" value="ABC TRANSPORTER, ATP-BINDING PROTEIN"/>
    <property type="match status" value="1"/>
</dbReference>
<dbReference type="InterPro" id="IPR003439">
    <property type="entry name" value="ABC_transporter-like_ATP-bd"/>
</dbReference>
<dbReference type="PROSITE" id="PS50893">
    <property type="entry name" value="ABC_TRANSPORTER_2"/>
    <property type="match status" value="1"/>
</dbReference>
<keyword evidence="7" id="KW-1185">Reference proteome</keyword>
<dbReference type="EMBL" id="PDJG01000001">
    <property type="protein sequence ID" value="PFG34196.1"/>
    <property type="molecule type" value="Genomic_DNA"/>
</dbReference>
<name>A0A2A9E6C1_9MICO</name>
<feature type="domain" description="ABC transporter" evidence="5">
    <location>
        <begin position="7"/>
        <end position="232"/>
    </location>
</feature>
<dbReference type="PANTHER" id="PTHR43335">
    <property type="entry name" value="ABC TRANSPORTER, ATP-BINDING PROTEIN"/>
    <property type="match status" value="1"/>
</dbReference>
<dbReference type="SMART" id="SM00382">
    <property type="entry name" value="AAA"/>
    <property type="match status" value="1"/>
</dbReference>
<evidence type="ECO:0000256" key="1">
    <source>
        <dbReference type="ARBA" id="ARBA00005417"/>
    </source>
</evidence>
<proteinExistence type="inferred from homology"/>